<evidence type="ECO:0000313" key="13">
    <source>
        <dbReference type="Proteomes" id="UP000590740"/>
    </source>
</evidence>
<keyword evidence="7 11" id="KW-1133">Transmembrane helix</keyword>
<feature type="transmembrane region" description="Helical" evidence="11">
    <location>
        <begin position="116"/>
        <end position="134"/>
    </location>
</feature>
<dbReference type="InterPro" id="IPR001851">
    <property type="entry name" value="ABC_transp_permease"/>
</dbReference>
<accession>A0A7W8DKU2</accession>
<reference evidence="12 13" key="1">
    <citation type="submission" date="2020-08" db="EMBL/GenBank/DDBJ databases">
        <title>Genomic Encyclopedia of Type Strains, Phase IV (KMG-IV): sequencing the most valuable type-strain genomes for metagenomic binning, comparative biology and taxonomic classification.</title>
        <authorList>
            <person name="Goeker M."/>
        </authorList>
    </citation>
    <scope>NUCLEOTIDE SEQUENCE [LARGE SCALE GENOMIC DNA]</scope>
    <source>
        <strain evidence="12 13">DSM 12252</strain>
    </source>
</reference>
<protein>
    <recommendedName>
        <fullName evidence="10">Xylose transport system permease protein XylH</fullName>
    </recommendedName>
</protein>
<dbReference type="AlphaFoldDB" id="A0A7W8DKU2"/>
<evidence type="ECO:0000256" key="11">
    <source>
        <dbReference type="SAM" id="Phobius"/>
    </source>
</evidence>
<dbReference type="GO" id="GO:0022857">
    <property type="term" value="F:transmembrane transporter activity"/>
    <property type="evidence" value="ECO:0007669"/>
    <property type="project" value="InterPro"/>
</dbReference>
<evidence type="ECO:0000256" key="5">
    <source>
        <dbReference type="ARBA" id="ARBA00022597"/>
    </source>
</evidence>
<evidence type="ECO:0000256" key="8">
    <source>
        <dbReference type="ARBA" id="ARBA00023136"/>
    </source>
</evidence>
<feature type="transmembrane region" description="Helical" evidence="11">
    <location>
        <begin position="198"/>
        <end position="216"/>
    </location>
</feature>
<evidence type="ECO:0000256" key="4">
    <source>
        <dbReference type="ARBA" id="ARBA00022519"/>
    </source>
</evidence>
<evidence type="ECO:0000256" key="2">
    <source>
        <dbReference type="ARBA" id="ARBA00022448"/>
    </source>
</evidence>
<evidence type="ECO:0000256" key="7">
    <source>
        <dbReference type="ARBA" id="ARBA00022989"/>
    </source>
</evidence>
<evidence type="ECO:0000256" key="3">
    <source>
        <dbReference type="ARBA" id="ARBA00022475"/>
    </source>
</evidence>
<keyword evidence="4" id="KW-0997">Cell inner membrane</keyword>
<gene>
    <name evidence="12" type="ORF">HNQ65_002968</name>
</gene>
<evidence type="ECO:0000256" key="9">
    <source>
        <dbReference type="ARBA" id="ARBA00035611"/>
    </source>
</evidence>
<feature type="transmembrane region" description="Helical" evidence="11">
    <location>
        <begin position="88"/>
        <end position="109"/>
    </location>
</feature>
<keyword evidence="3" id="KW-1003">Cell membrane</keyword>
<dbReference type="CDD" id="cd06579">
    <property type="entry name" value="TM_PBP1_transp_AraH_like"/>
    <property type="match status" value="1"/>
</dbReference>
<comment type="caution">
    <text evidence="12">The sequence shown here is derived from an EMBL/GenBank/DDBJ whole genome shotgun (WGS) entry which is preliminary data.</text>
</comment>
<dbReference type="RefSeq" id="WP_221306170.1">
    <property type="nucleotide sequence ID" value="NZ_JACHIG010000006.1"/>
</dbReference>
<dbReference type="Proteomes" id="UP000590740">
    <property type="component" value="Unassembled WGS sequence"/>
</dbReference>
<sequence>MNLRFRELPIVIALLAICVFFAVQEPAFLGARNLSMLVTELSITATLAMGMLLILLPGHIDLSAGSGVGLLGGIASVLVFHFHLPAPAALGLGFLCGVIIWMGMGAFIVHERMPSFIVTLGALLIFKGLFWRVIDNATVPVAPGGQSNLYSLLTTYYLPVQLGWLLAAGLVMALVFTTLSARKRRLEHGFAVDSREMMFLRLFIAAQAIALFVLVTGQFRGIPLPSLILGGVTLVVYAVTQHTALGRHLYAIGGSSEAAFVSGVPMQRTVIAAYSGMGAIVAITGFMQTAYAGSSTTTVGDLMELDAVAACVIGGVSLRGGRGTVLGVLLGALIIACLLNGMTLMSVPPERKFIARGVVLILAVWMDMRLSRGRG</sequence>
<dbReference type="PANTHER" id="PTHR32196">
    <property type="entry name" value="ABC TRANSPORTER PERMEASE PROTEIN YPHD-RELATED-RELATED"/>
    <property type="match status" value="1"/>
</dbReference>
<keyword evidence="13" id="KW-1185">Reference proteome</keyword>
<keyword evidence="6 11" id="KW-0812">Transmembrane</keyword>
<organism evidence="12 13">
    <name type="scientific">Prosthecobacter vanneervenii</name>
    <dbReference type="NCBI Taxonomy" id="48466"/>
    <lineage>
        <taxon>Bacteria</taxon>
        <taxon>Pseudomonadati</taxon>
        <taxon>Verrucomicrobiota</taxon>
        <taxon>Verrucomicrobiia</taxon>
        <taxon>Verrucomicrobiales</taxon>
        <taxon>Verrucomicrobiaceae</taxon>
        <taxon>Prosthecobacter</taxon>
    </lineage>
</organism>
<feature type="transmembrane region" description="Helical" evidence="11">
    <location>
        <begin position="222"/>
        <end position="240"/>
    </location>
</feature>
<comment type="subcellular location">
    <subcellularLocation>
        <location evidence="1">Cell membrane</location>
        <topology evidence="1">Multi-pass membrane protein</topology>
    </subcellularLocation>
</comment>
<feature type="transmembrane region" description="Helical" evidence="11">
    <location>
        <begin position="325"/>
        <end position="347"/>
    </location>
</feature>
<keyword evidence="2" id="KW-0813">Transport</keyword>
<feature type="transmembrane region" description="Helical" evidence="11">
    <location>
        <begin position="154"/>
        <end position="177"/>
    </location>
</feature>
<dbReference type="GO" id="GO:0005886">
    <property type="term" value="C:plasma membrane"/>
    <property type="evidence" value="ECO:0007669"/>
    <property type="project" value="UniProtKB-SubCell"/>
</dbReference>
<keyword evidence="8 11" id="KW-0472">Membrane</keyword>
<evidence type="ECO:0000313" key="12">
    <source>
        <dbReference type="EMBL" id="MBB5033380.1"/>
    </source>
</evidence>
<comment type="function">
    <text evidence="9">Part of the binding-protein-dependent transport system for D-xylose. Probably responsible for the translocation of the substrate across the membrane.</text>
</comment>
<dbReference type="EMBL" id="JACHIG010000006">
    <property type="protein sequence ID" value="MBB5033380.1"/>
    <property type="molecule type" value="Genomic_DNA"/>
</dbReference>
<evidence type="ECO:0000256" key="6">
    <source>
        <dbReference type="ARBA" id="ARBA00022692"/>
    </source>
</evidence>
<evidence type="ECO:0000256" key="1">
    <source>
        <dbReference type="ARBA" id="ARBA00004651"/>
    </source>
</evidence>
<keyword evidence="5" id="KW-0762">Sugar transport</keyword>
<feature type="transmembrane region" description="Helical" evidence="11">
    <location>
        <begin position="34"/>
        <end position="55"/>
    </location>
</feature>
<evidence type="ECO:0000256" key="10">
    <source>
        <dbReference type="ARBA" id="ARBA00035686"/>
    </source>
</evidence>
<dbReference type="Pfam" id="PF02653">
    <property type="entry name" value="BPD_transp_2"/>
    <property type="match status" value="1"/>
</dbReference>
<proteinExistence type="predicted"/>
<feature type="transmembrane region" description="Helical" evidence="11">
    <location>
        <begin position="62"/>
        <end position="82"/>
    </location>
</feature>
<name>A0A7W8DKU2_9BACT</name>
<dbReference type="PANTHER" id="PTHR32196:SF32">
    <property type="entry name" value="XYLOSE TRANSPORT SYSTEM PERMEASE PROTEIN XYLH"/>
    <property type="match status" value="1"/>
</dbReference>